<dbReference type="InterPro" id="IPR020904">
    <property type="entry name" value="Sc_DH/Rdtase_CS"/>
</dbReference>
<evidence type="ECO:0000256" key="4">
    <source>
        <dbReference type="RuleBase" id="RU000363"/>
    </source>
</evidence>
<dbReference type="InParanoid" id="A0A2K1QPJ5"/>
<dbReference type="PANTHER" id="PTHR43180:SF66">
    <property type="entry name" value="SHORT-CHAIN DEHYDROGENASE_REDUCTASE FAMILY PROTEIN"/>
    <property type="match status" value="1"/>
</dbReference>
<name>A0A2K1QPJ5_9PEZI</name>
<keyword evidence="3" id="KW-0560">Oxidoreductase</keyword>
<evidence type="ECO:0000256" key="3">
    <source>
        <dbReference type="ARBA" id="ARBA00023002"/>
    </source>
</evidence>
<feature type="region of interest" description="Disordered" evidence="5">
    <location>
        <begin position="43"/>
        <end position="65"/>
    </location>
</feature>
<dbReference type="Pfam" id="PF13561">
    <property type="entry name" value="adh_short_C2"/>
    <property type="match status" value="1"/>
</dbReference>
<evidence type="ECO:0000313" key="7">
    <source>
        <dbReference type="Proteomes" id="UP000243797"/>
    </source>
</evidence>
<dbReference type="AlphaFoldDB" id="A0A2K1QPJ5"/>
<dbReference type="Pfam" id="PF00106">
    <property type="entry name" value="adh_short"/>
    <property type="match status" value="1"/>
</dbReference>
<dbReference type="PANTHER" id="PTHR43180">
    <property type="entry name" value="3-OXOACYL-(ACYL-CARRIER-PROTEIN) REDUCTASE (AFU_ORTHOLOGUE AFUA_6G11210)"/>
    <property type="match status" value="1"/>
</dbReference>
<evidence type="ECO:0000313" key="6">
    <source>
        <dbReference type="EMBL" id="PNS17018.1"/>
    </source>
</evidence>
<keyword evidence="2" id="KW-0521">NADP</keyword>
<dbReference type="STRING" id="2082308.A0A2K1QPJ5"/>
<comment type="similarity">
    <text evidence="1 4">Belongs to the short-chain dehydrogenases/reductases (SDR) family.</text>
</comment>
<accession>A0A2K1QPJ5</accession>
<dbReference type="InterPro" id="IPR036291">
    <property type="entry name" value="NAD(P)-bd_dom_sf"/>
</dbReference>
<dbReference type="Gene3D" id="3.40.50.720">
    <property type="entry name" value="NAD(P)-binding Rossmann-like Domain"/>
    <property type="match status" value="1"/>
</dbReference>
<evidence type="ECO:0000256" key="5">
    <source>
        <dbReference type="SAM" id="MobiDB-lite"/>
    </source>
</evidence>
<dbReference type="Proteomes" id="UP000243797">
    <property type="component" value="Unassembled WGS sequence"/>
</dbReference>
<evidence type="ECO:0000256" key="1">
    <source>
        <dbReference type="ARBA" id="ARBA00006484"/>
    </source>
</evidence>
<dbReference type="GO" id="GO:0016491">
    <property type="term" value="F:oxidoreductase activity"/>
    <property type="evidence" value="ECO:0007669"/>
    <property type="project" value="UniProtKB-KW"/>
</dbReference>
<dbReference type="CDD" id="cd05233">
    <property type="entry name" value="SDR_c"/>
    <property type="match status" value="1"/>
</dbReference>
<proteinExistence type="inferred from homology"/>
<dbReference type="EMBL" id="NKHZ01000055">
    <property type="protein sequence ID" value="PNS17018.1"/>
    <property type="molecule type" value="Genomic_DNA"/>
</dbReference>
<sequence>MSGKLQGRTAFITGASSGLGRAIALRFASEGANVLCTDLSPTIPPAPSDTTDASPHAVRGDTPVPTHDLITSLHGPSRSFYTRCDVTSSTSISAAVQFCVEKFGRVDIVVSSAGIIAEGGGEMKRVHETEVEHFDRDMAVNARGVWLTCKFGIGQMLKQSPLAGTKGRGWVVNMASVMGLVAQKGISSYCATKGAVVQMSKAMALEYAPERIHVNSLCPGYVNSALTQSLFANAAAREYYDALHPLGGMAEDPDVIAKAAVFLASDDAEWVTGQALAVEGGYTAQ</sequence>
<reference evidence="6 7" key="1">
    <citation type="submission" date="2017-06" db="EMBL/GenBank/DDBJ databases">
        <title>Draft genome sequence of a variant of Elsinoe murrayae.</title>
        <authorList>
            <person name="Cheng Q."/>
        </authorList>
    </citation>
    <scope>NUCLEOTIDE SEQUENCE [LARGE SCALE GENOMIC DNA]</scope>
    <source>
        <strain evidence="6 7">CQ-2017a</strain>
    </source>
</reference>
<dbReference type="PRINTS" id="PR00081">
    <property type="entry name" value="GDHRDH"/>
</dbReference>
<dbReference type="FunFam" id="3.40.50.720:FF:000084">
    <property type="entry name" value="Short-chain dehydrogenase reductase"/>
    <property type="match status" value="1"/>
</dbReference>
<organism evidence="6 7">
    <name type="scientific">Sphaceloma murrayae</name>
    <dbReference type="NCBI Taxonomy" id="2082308"/>
    <lineage>
        <taxon>Eukaryota</taxon>
        <taxon>Fungi</taxon>
        <taxon>Dikarya</taxon>
        <taxon>Ascomycota</taxon>
        <taxon>Pezizomycotina</taxon>
        <taxon>Dothideomycetes</taxon>
        <taxon>Dothideomycetidae</taxon>
        <taxon>Myriangiales</taxon>
        <taxon>Elsinoaceae</taxon>
        <taxon>Sphaceloma</taxon>
    </lineage>
</organism>
<protein>
    <submittedName>
        <fullName evidence="6">Levodione reductase</fullName>
    </submittedName>
</protein>
<comment type="caution">
    <text evidence="6">The sequence shown here is derived from an EMBL/GenBank/DDBJ whole genome shotgun (WGS) entry which is preliminary data.</text>
</comment>
<evidence type="ECO:0000256" key="2">
    <source>
        <dbReference type="ARBA" id="ARBA00022857"/>
    </source>
</evidence>
<dbReference type="PRINTS" id="PR00080">
    <property type="entry name" value="SDRFAMILY"/>
</dbReference>
<gene>
    <name evidence="6" type="ORF">CAC42_4982</name>
</gene>
<keyword evidence="7" id="KW-1185">Reference proteome</keyword>
<dbReference type="OrthoDB" id="417891at2759"/>
<dbReference type="PROSITE" id="PS00061">
    <property type="entry name" value="ADH_SHORT"/>
    <property type="match status" value="1"/>
</dbReference>
<dbReference type="SUPFAM" id="SSF51735">
    <property type="entry name" value="NAD(P)-binding Rossmann-fold domains"/>
    <property type="match status" value="1"/>
</dbReference>
<dbReference type="InterPro" id="IPR002347">
    <property type="entry name" value="SDR_fam"/>
</dbReference>